<organism evidence="3 4">
    <name type="scientific">Halospina denitrificans</name>
    <dbReference type="NCBI Taxonomy" id="332522"/>
    <lineage>
        <taxon>Bacteria</taxon>
        <taxon>Pseudomonadati</taxon>
        <taxon>Pseudomonadota</taxon>
        <taxon>Gammaproteobacteria</taxon>
        <taxon>Halospina</taxon>
    </lineage>
</organism>
<dbReference type="OrthoDB" id="9764467at2"/>
<gene>
    <name evidence="3" type="ORF">DES49_1561</name>
</gene>
<evidence type="ECO:0000256" key="1">
    <source>
        <dbReference type="SAM" id="Coils"/>
    </source>
</evidence>
<evidence type="ECO:0000313" key="3">
    <source>
        <dbReference type="EMBL" id="TDT41468.1"/>
    </source>
</evidence>
<dbReference type="EMBL" id="SOAX01000003">
    <property type="protein sequence ID" value="TDT41468.1"/>
    <property type="molecule type" value="Genomic_DNA"/>
</dbReference>
<feature type="coiled-coil region" evidence="1">
    <location>
        <begin position="599"/>
        <end position="640"/>
    </location>
</feature>
<keyword evidence="2" id="KW-0812">Transmembrane</keyword>
<feature type="transmembrane region" description="Helical" evidence="2">
    <location>
        <begin position="396"/>
        <end position="417"/>
    </location>
</feature>
<evidence type="ECO:0000313" key="4">
    <source>
        <dbReference type="Proteomes" id="UP000295830"/>
    </source>
</evidence>
<keyword evidence="1" id="KW-0175">Coiled coil</keyword>
<dbReference type="PANTHER" id="PTHR41259:SF1">
    <property type="entry name" value="DOUBLE-STRAND BREAK REPAIR RAD50 ATPASE, PUTATIVE-RELATED"/>
    <property type="match status" value="1"/>
</dbReference>
<dbReference type="InterPro" id="IPR027417">
    <property type="entry name" value="P-loop_NTPase"/>
</dbReference>
<protein>
    <submittedName>
        <fullName evidence="3">Uncharacterized protein YhaN</fullName>
    </submittedName>
</protein>
<comment type="caution">
    <text evidence="3">The sequence shown here is derived from an EMBL/GenBank/DDBJ whole genome shotgun (WGS) entry which is preliminary data.</text>
</comment>
<accession>A0A4V3EQD4</accession>
<sequence length="1139" mass="128144">MKLLQLRVTHLPGISEGISLEGFDPGLNLITGPNASGKSSLVRALHHLIDPHTATDEGALTLQATFLAGTDRLVVTRTGRQVVWHKNGQSVEPPALPETEFVHCYWLSMADLLEEGQTEAAILDQLRRELAGGFDLEAVRRDPLFNVGPRHGQSHEREVREREKQLRTIHQQYDALERQREQLPALEERIRSAEAASQEAAAIENAIALLKARQQRSEAETLLHRFPEAMERLHGDETRRLQGLEDQLDKLRNEHREAEQARSRASQAMVDTGLAEAAPAEEDIEACRENLEEAGHCAAKLTEQQGTLDRARAREQEAVASLHPTADDEPALHPDAVAQATRLSERLREKRRRLEALQPEAGVETPDESVIEGQRTMARELSRWLRQLEPSRFQHLLLGAGTALVAALAATISGILWDAAYPAMALALVAAVGAGWSLWQFRGMGIERQQARQRALEQDLDPPDSWEPGAVADRLKALETDIAEGQLQLSRARQHAERQEELATLRDSVAALEDEKANLARQVGFDPEMTAEGIAWFVQLASELMQARAQRAEIQNRMERLQAQMQAHLERVGAVLARYGAELEAAADIATVKSHFQALESRAARLREAEREHARAKDEINRLERQIDEASQALEELYQRAGLEPGNRQSLTDYCNQLTEYRQARDEFRKAQVLEQDRLDRLETGSELQTLAMEGQETELNRRLTDARERAGELETLRNQRSELKARLDETGRNRDLEQARLSADRARDALEDAWNQAMVAEAGQFLLSDVTEEHRTEHQPAVLADARDRLARFTHNRYDLVVGESGRIEVRDTVQGLLQRPDHLSTGTRMQLFLAVRLAWTSVQEGGREALPIFLDEALTTSDPERFDAIVHNLQALVDDEGRQVIYLSAEPADVGRWERALGRSINHLDLLAGRHGERQEPEQYAVPATQPIPEPESRTPEDYAVLLGVPAVQPEFDAGAIHLFHIMRDDLALLHDLMEHWRTRHLGELELLLDSNAGGHALPDQARARQLRARCRIGRIWVDLWARGRGKRVDRNALEASGVVRDNFIEAVTEQADRLNGDAEALIQALRDRKVARFQQAKADELEDWFRENGHIVDEQPLSPEQREQQTLWRAGDLAPPGEIQAVVSWLESGLEA</sequence>
<dbReference type="SUPFAM" id="SSF52540">
    <property type="entry name" value="P-loop containing nucleoside triphosphate hydrolases"/>
    <property type="match status" value="2"/>
</dbReference>
<keyword evidence="4" id="KW-1185">Reference proteome</keyword>
<dbReference type="Gene3D" id="3.40.50.300">
    <property type="entry name" value="P-loop containing nucleotide triphosphate hydrolases"/>
    <property type="match status" value="2"/>
</dbReference>
<dbReference type="Proteomes" id="UP000295830">
    <property type="component" value="Unassembled WGS sequence"/>
</dbReference>
<evidence type="ECO:0000256" key="2">
    <source>
        <dbReference type="SAM" id="Phobius"/>
    </source>
</evidence>
<dbReference type="PANTHER" id="PTHR41259">
    <property type="entry name" value="DOUBLE-STRAND BREAK REPAIR RAD50 ATPASE, PUTATIVE-RELATED"/>
    <property type="match status" value="1"/>
</dbReference>
<keyword evidence="2" id="KW-0472">Membrane</keyword>
<feature type="transmembrane region" description="Helical" evidence="2">
    <location>
        <begin position="423"/>
        <end position="441"/>
    </location>
</feature>
<dbReference type="RefSeq" id="WP_133735835.1">
    <property type="nucleotide sequence ID" value="NZ_SOAX01000003.1"/>
</dbReference>
<feature type="coiled-coil region" evidence="1">
    <location>
        <begin position="159"/>
        <end position="268"/>
    </location>
</feature>
<proteinExistence type="predicted"/>
<dbReference type="AlphaFoldDB" id="A0A4V3EQD4"/>
<feature type="coiled-coil region" evidence="1">
    <location>
        <begin position="697"/>
        <end position="754"/>
    </location>
</feature>
<reference evidence="3 4" key="1">
    <citation type="submission" date="2019-03" db="EMBL/GenBank/DDBJ databases">
        <title>Genomic Encyclopedia of Type Strains, Phase IV (KMG-IV): sequencing the most valuable type-strain genomes for metagenomic binning, comparative biology and taxonomic classification.</title>
        <authorList>
            <person name="Goeker M."/>
        </authorList>
    </citation>
    <scope>NUCLEOTIDE SEQUENCE [LARGE SCALE GENOMIC DNA]</scope>
    <source>
        <strain evidence="3 4">DSM 15505</strain>
    </source>
</reference>
<feature type="coiled-coil region" evidence="1">
    <location>
        <begin position="475"/>
        <end position="571"/>
    </location>
</feature>
<name>A0A4V3EQD4_9GAMM</name>
<keyword evidence="2" id="KW-1133">Transmembrane helix</keyword>